<organism evidence="1 2">
    <name type="scientific">Panagrolaimus sp. JU765</name>
    <dbReference type="NCBI Taxonomy" id="591449"/>
    <lineage>
        <taxon>Eukaryota</taxon>
        <taxon>Metazoa</taxon>
        <taxon>Ecdysozoa</taxon>
        <taxon>Nematoda</taxon>
        <taxon>Chromadorea</taxon>
        <taxon>Rhabditida</taxon>
        <taxon>Tylenchina</taxon>
        <taxon>Panagrolaimomorpha</taxon>
        <taxon>Panagrolaimoidea</taxon>
        <taxon>Panagrolaimidae</taxon>
        <taxon>Panagrolaimus</taxon>
    </lineage>
</organism>
<dbReference type="Proteomes" id="UP000887576">
    <property type="component" value="Unplaced"/>
</dbReference>
<name>A0AC34QTC7_9BILA</name>
<accession>A0AC34QTC7</accession>
<evidence type="ECO:0000313" key="1">
    <source>
        <dbReference type="Proteomes" id="UP000887576"/>
    </source>
</evidence>
<evidence type="ECO:0000313" key="2">
    <source>
        <dbReference type="WBParaSite" id="JU765_v2.g19153.t1"/>
    </source>
</evidence>
<proteinExistence type="predicted"/>
<reference evidence="2" key="1">
    <citation type="submission" date="2022-11" db="UniProtKB">
        <authorList>
            <consortium name="WormBaseParasite"/>
        </authorList>
    </citation>
    <scope>IDENTIFICATION</scope>
</reference>
<sequence>MARWAQSFFLLVLLISMASAESRIICTRRATRSLCRPRFALLKNDEYRSMLQAIADRQVALSGSLALRRPSTVITDRLETPSLSYQDIMHNLLMKSP</sequence>
<dbReference type="WBParaSite" id="JU765_v2.g19153.t1">
    <property type="protein sequence ID" value="JU765_v2.g19153.t1"/>
    <property type="gene ID" value="JU765_v2.g19153"/>
</dbReference>
<protein>
    <submittedName>
        <fullName evidence="2">Tetraspanin</fullName>
    </submittedName>
</protein>